<evidence type="ECO:0000259" key="2">
    <source>
        <dbReference type="Pfam" id="PF23754"/>
    </source>
</evidence>
<dbReference type="InterPro" id="IPR056454">
    <property type="entry name" value="Beta-prop_IP5PC_F"/>
</dbReference>
<organism evidence="3 4">
    <name type="scientific">Brassica cretica</name>
    <name type="common">Mustard</name>
    <dbReference type="NCBI Taxonomy" id="69181"/>
    <lineage>
        <taxon>Eukaryota</taxon>
        <taxon>Viridiplantae</taxon>
        <taxon>Streptophyta</taxon>
        <taxon>Embryophyta</taxon>
        <taxon>Tracheophyta</taxon>
        <taxon>Spermatophyta</taxon>
        <taxon>Magnoliopsida</taxon>
        <taxon>eudicotyledons</taxon>
        <taxon>Gunneridae</taxon>
        <taxon>Pentapetalae</taxon>
        <taxon>rosids</taxon>
        <taxon>malvids</taxon>
        <taxon>Brassicales</taxon>
        <taxon>Brassicaceae</taxon>
        <taxon>Brassiceae</taxon>
        <taxon>Brassica</taxon>
    </lineage>
</organism>
<dbReference type="Pfam" id="PF23754">
    <property type="entry name" value="Beta-prop_IP5PC_F"/>
    <property type="match status" value="1"/>
</dbReference>
<feature type="region of interest" description="Disordered" evidence="1">
    <location>
        <begin position="1"/>
        <end position="32"/>
    </location>
</feature>
<name>A0ABQ7D7E9_BRACR</name>
<evidence type="ECO:0000313" key="3">
    <source>
        <dbReference type="EMBL" id="KAF3567721.1"/>
    </source>
</evidence>
<keyword evidence="4" id="KW-1185">Reference proteome</keyword>
<evidence type="ECO:0000256" key="1">
    <source>
        <dbReference type="SAM" id="MobiDB-lite"/>
    </source>
</evidence>
<protein>
    <recommendedName>
        <fullName evidence="2">IP5PC-F beta-propeller domain-containing protein</fullName>
    </recommendedName>
</protein>
<reference evidence="3 4" key="1">
    <citation type="journal article" date="2020" name="BMC Genomics">
        <title>Intraspecific diversification of the crop wild relative Brassica cretica Lam. using demographic model selection.</title>
        <authorList>
            <person name="Kioukis A."/>
            <person name="Michalopoulou V.A."/>
            <person name="Briers L."/>
            <person name="Pirintsos S."/>
            <person name="Studholme D.J."/>
            <person name="Pavlidis P."/>
            <person name="Sarris P.F."/>
        </authorList>
    </citation>
    <scope>NUCLEOTIDE SEQUENCE [LARGE SCALE GENOMIC DNA]</scope>
    <source>
        <strain evidence="4">cv. PFS-1207/04</strain>
    </source>
</reference>
<dbReference type="EMBL" id="QGKV02000759">
    <property type="protein sequence ID" value="KAF3567721.1"/>
    <property type="molecule type" value="Genomic_DNA"/>
</dbReference>
<proteinExistence type="predicted"/>
<gene>
    <name evidence="3" type="ORF">DY000_02012402</name>
</gene>
<sequence length="134" mass="14954">MTSSSSTPAPPEALTPPTHVAEDDGHSDDFESNLLTSRNQQKHEALRKNDVKFVRNTACTETHLWARSSERREVLETGRRYDIGGQLQLGDEDTTPFHESITIFLTMYLGVGQSNDVLWSDHKDGKTPTNSLAL</sequence>
<accession>A0ABQ7D7E9</accession>
<feature type="compositionally biased region" description="Basic and acidic residues" evidence="1">
    <location>
        <begin position="20"/>
        <end position="29"/>
    </location>
</feature>
<dbReference type="Proteomes" id="UP000266723">
    <property type="component" value="Unassembled WGS sequence"/>
</dbReference>
<feature type="domain" description="IP5PC-F beta-propeller" evidence="2">
    <location>
        <begin position="52"/>
        <end position="127"/>
    </location>
</feature>
<comment type="caution">
    <text evidence="3">The sequence shown here is derived from an EMBL/GenBank/DDBJ whole genome shotgun (WGS) entry which is preliminary data.</text>
</comment>
<evidence type="ECO:0000313" key="4">
    <source>
        <dbReference type="Proteomes" id="UP000266723"/>
    </source>
</evidence>